<proteinExistence type="predicted"/>
<dbReference type="Gene3D" id="4.10.60.10">
    <property type="entry name" value="Zinc finger, CCHC-type"/>
    <property type="match status" value="1"/>
</dbReference>
<dbReference type="Gene3D" id="3.40.1440.10">
    <property type="entry name" value="GIY-YIG endonuclease"/>
    <property type="match status" value="1"/>
</dbReference>
<dbReference type="PROSITE" id="PS50158">
    <property type="entry name" value="ZF_CCHC"/>
    <property type="match status" value="1"/>
</dbReference>
<dbReference type="SUPFAM" id="SSF57756">
    <property type="entry name" value="Retrovirus zinc finger-like domains"/>
    <property type="match status" value="1"/>
</dbReference>
<dbReference type="SUPFAM" id="SSF50370">
    <property type="entry name" value="Ricin B-like lectins"/>
    <property type="match status" value="1"/>
</dbReference>
<name>A0A1V0SA94_9VIRU</name>
<gene>
    <name evidence="4" type="ORF">Catovirus_1_687</name>
</gene>
<dbReference type="GO" id="GO:0008270">
    <property type="term" value="F:zinc ion binding"/>
    <property type="evidence" value="ECO:0007669"/>
    <property type="project" value="UniProtKB-KW"/>
</dbReference>
<dbReference type="Pfam" id="PF00098">
    <property type="entry name" value="zf-CCHC"/>
    <property type="match status" value="1"/>
</dbReference>
<keyword evidence="1" id="KW-0862">Zinc</keyword>
<dbReference type="SMART" id="SM00458">
    <property type="entry name" value="RICIN"/>
    <property type="match status" value="1"/>
</dbReference>
<evidence type="ECO:0000259" key="3">
    <source>
        <dbReference type="PROSITE" id="PS50164"/>
    </source>
</evidence>
<evidence type="ECO:0000259" key="2">
    <source>
        <dbReference type="PROSITE" id="PS50158"/>
    </source>
</evidence>
<dbReference type="GO" id="GO:0003676">
    <property type="term" value="F:nucleic acid binding"/>
    <property type="evidence" value="ECO:0007669"/>
    <property type="project" value="InterPro"/>
</dbReference>
<dbReference type="Pfam" id="PF01541">
    <property type="entry name" value="GIY-YIG"/>
    <property type="match status" value="1"/>
</dbReference>
<feature type="domain" description="CCHC-type" evidence="2">
    <location>
        <begin position="102"/>
        <end position="118"/>
    </location>
</feature>
<dbReference type="InterPro" id="IPR035992">
    <property type="entry name" value="Ricin_B-like_lectins"/>
</dbReference>
<accession>A0A1V0SA94</accession>
<dbReference type="Gene3D" id="2.80.10.50">
    <property type="match status" value="1"/>
</dbReference>
<dbReference type="InterPro" id="IPR000305">
    <property type="entry name" value="GIY-YIG_endonuc"/>
</dbReference>
<dbReference type="PROSITE" id="PS50231">
    <property type="entry name" value="RICIN_B_LECTIN"/>
    <property type="match status" value="1"/>
</dbReference>
<dbReference type="InterPro" id="IPR000772">
    <property type="entry name" value="Ricin_B_lectin"/>
</dbReference>
<reference evidence="4" key="1">
    <citation type="journal article" date="2017" name="Science">
        <title>Giant viruses with an expanded complement of translation system components.</title>
        <authorList>
            <person name="Schulz F."/>
            <person name="Yutin N."/>
            <person name="Ivanova N.N."/>
            <person name="Ortega D.R."/>
            <person name="Lee T.K."/>
            <person name="Vierheilig J."/>
            <person name="Daims H."/>
            <person name="Horn M."/>
            <person name="Wagner M."/>
            <person name="Jensen G.J."/>
            <person name="Kyrpides N.C."/>
            <person name="Koonin E.V."/>
            <person name="Woyke T."/>
        </authorList>
    </citation>
    <scope>NUCLEOTIDE SEQUENCE</scope>
    <source>
        <strain evidence="4">CTV1</strain>
    </source>
</reference>
<dbReference type="InterPro" id="IPR036875">
    <property type="entry name" value="Znf_CCHC_sf"/>
</dbReference>
<dbReference type="EMBL" id="KY684083">
    <property type="protein sequence ID" value="ARF08637.1"/>
    <property type="molecule type" value="Genomic_DNA"/>
</dbReference>
<protein>
    <submittedName>
        <fullName evidence="4">GIY-YIG nuclease</fullName>
    </submittedName>
</protein>
<dbReference type="SUPFAM" id="SSF82771">
    <property type="entry name" value="GIY-YIG endonuclease"/>
    <property type="match status" value="1"/>
</dbReference>
<evidence type="ECO:0000313" key="4">
    <source>
        <dbReference type="EMBL" id="ARF08637.1"/>
    </source>
</evidence>
<dbReference type="SMART" id="SM00343">
    <property type="entry name" value="ZnF_C2HC"/>
    <property type="match status" value="1"/>
</dbReference>
<dbReference type="PROSITE" id="PS50164">
    <property type="entry name" value="GIY_YIG"/>
    <property type="match status" value="1"/>
</dbReference>
<dbReference type="CDD" id="cd00719">
    <property type="entry name" value="GIY-YIG_SF"/>
    <property type="match status" value="1"/>
</dbReference>
<feature type="domain" description="GIY-YIG" evidence="3">
    <location>
        <begin position="1"/>
        <end position="71"/>
    </location>
</feature>
<keyword evidence="1" id="KW-0479">Metal-binding</keyword>
<organism evidence="4">
    <name type="scientific">Catovirus CTV1</name>
    <dbReference type="NCBI Taxonomy" id="1977631"/>
    <lineage>
        <taxon>Viruses</taxon>
        <taxon>Varidnaviria</taxon>
        <taxon>Bamfordvirae</taxon>
        <taxon>Nucleocytoviricota</taxon>
        <taxon>Megaviricetes</taxon>
        <taxon>Imitervirales</taxon>
        <taxon>Mimiviridae</taxon>
        <taxon>Klosneuvirinae</taxon>
        <taxon>Catovirus</taxon>
    </lineage>
</organism>
<dbReference type="InterPro" id="IPR035901">
    <property type="entry name" value="GIY-YIG_endonuc_sf"/>
</dbReference>
<keyword evidence="1" id="KW-0863">Zinc-finger</keyword>
<dbReference type="Pfam" id="PF00652">
    <property type="entry name" value="Ricin_B_lectin"/>
    <property type="match status" value="1"/>
</dbReference>
<evidence type="ECO:0000256" key="1">
    <source>
        <dbReference type="PROSITE-ProRule" id="PRU00047"/>
    </source>
</evidence>
<sequence>MVNIYVIRCENEKYYIGKSANLENRILEHFIGNGSEWTKKYKPIEIIQTIENADDFDEDKYTKIYMSKYGIDNVRGGTYCQIKLSQHTKEHLKKELLGASDKCYKCGQTGHFVKNCRKKYKDDMNVVMTEINLQNNNDRILANKFVQIISMVDNKVLDICGKNYSDGASVICYQNIKGTNQIWTVNQENNIVSYLNNFVLDIDKLGKIYVKSPKENISQKWKFFNEYIINELNGLALTNRNGQLYLTELNYQNDQKWNIEGIQIDVLNMADKVLGLFVKLFE</sequence>
<dbReference type="InterPro" id="IPR001878">
    <property type="entry name" value="Znf_CCHC"/>
</dbReference>